<dbReference type="EMBL" id="QWKH01000037">
    <property type="protein sequence ID" value="NBI34625.1"/>
    <property type="molecule type" value="Genomic_DNA"/>
</dbReference>
<accession>A0A7C9N8X9</accession>
<reference evidence="2" key="1">
    <citation type="submission" date="2018-08" db="EMBL/GenBank/DDBJ databases">
        <title>Murine metabolic-syndrome-specific gut microbial biobank.</title>
        <authorList>
            <person name="Liu C."/>
        </authorList>
    </citation>
    <scope>NUCLEOTIDE SEQUENCE [LARGE SCALE GENOMIC DNA]</scope>
    <source>
        <strain evidence="2">Z82</strain>
    </source>
</reference>
<name>A0A7C9N8X9_9BACT</name>
<dbReference type="AlphaFoldDB" id="A0A7C9N8X9"/>
<gene>
    <name evidence="2" type="ORF">D1639_06200</name>
</gene>
<organism evidence="2">
    <name type="scientific">Muribaculaceae bacterium Z82</name>
    <dbReference type="NCBI Taxonomy" id="2304548"/>
    <lineage>
        <taxon>Bacteria</taxon>
        <taxon>Pseudomonadati</taxon>
        <taxon>Bacteroidota</taxon>
        <taxon>Bacteroidia</taxon>
        <taxon>Bacteroidales</taxon>
        <taxon>Muribaculaceae</taxon>
    </lineage>
</organism>
<keyword evidence="1" id="KW-0472">Membrane</keyword>
<evidence type="ECO:0000313" key="2">
    <source>
        <dbReference type="EMBL" id="NBI34625.1"/>
    </source>
</evidence>
<proteinExistence type="predicted"/>
<keyword evidence="1" id="KW-0812">Transmembrane</keyword>
<sequence length="174" mass="19658">MSAALVPFFLADFMQSQVKGYRASIERNLKGRIGKLGSAGEYTGALIAHYSEAMPIWIFLEVVPFGTLLAFYLFCASRRNDCSMRMRHSMLTEVKAVRSCRSHGTCLINGLAEGKSSEYETPHLVIEWLSEHGFKSGKPRRAKMGNRRTQQLVTCLAALDDSENRGYRKPFQER</sequence>
<comment type="caution">
    <text evidence="2">The sequence shown here is derived from an EMBL/GenBank/DDBJ whole genome shotgun (WGS) entry which is preliminary data.</text>
</comment>
<feature type="transmembrane region" description="Helical" evidence="1">
    <location>
        <begin position="56"/>
        <end position="77"/>
    </location>
</feature>
<protein>
    <submittedName>
        <fullName evidence="2">Uncharacterized protein</fullName>
    </submittedName>
</protein>
<keyword evidence="1" id="KW-1133">Transmembrane helix</keyword>
<evidence type="ECO:0000256" key="1">
    <source>
        <dbReference type="SAM" id="Phobius"/>
    </source>
</evidence>